<keyword evidence="5" id="KW-1185">Reference proteome</keyword>
<comment type="caution">
    <text evidence="2">The sequence shown here is derived from an EMBL/GenBank/DDBJ whole genome shotgun (WGS) entry which is preliminary data.</text>
</comment>
<feature type="compositionally biased region" description="Basic residues" evidence="1">
    <location>
        <begin position="43"/>
        <end position="58"/>
    </location>
</feature>
<evidence type="ECO:0000313" key="3">
    <source>
        <dbReference type="EMBL" id="MBM7802624.1"/>
    </source>
</evidence>
<dbReference type="Proteomes" id="UP000746584">
    <property type="component" value="Unassembled WGS sequence"/>
</dbReference>
<dbReference type="RefSeq" id="WP_175327528.1">
    <property type="nucleotide sequence ID" value="NZ_BMOI01000016.1"/>
</dbReference>
<dbReference type="EMBL" id="BMOI01000016">
    <property type="protein sequence ID" value="GGL10101.1"/>
    <property type="molecule type" value="Genomic_DNA"/>
</dbReference>
<protein>
    <submittedName>
        <fullName evidence="2">Uncharacterized protein</fullName>
    </submittedName>
</protein>
<reference evidence="3 5" key="3">
    <citation type="submission" date="2021-01" db="EMBL/GenBank/DDBJ databases">
        <title>Sequencing the genomes of 1000 actinobacteria strains.</title>
        <authorList>
            <person name="Klenk H.-P."/>
        </authorList>
    </citation>
    <scope>NUCLEOTIDE SEQUENCE [LARGE SCALE GENOMIC DNA]</scope>
    <source>
        <strain evidence="3 5">DSM 20542</strain>
    </source>
</reference>
<name>A0A8H9GE99_9MICO</name>
<evidence type="ECO:0000313" key="2">
    <source>
        <dbReference type="EMBL" id="GGL10101.1"/>
    </source>
</evidence>
<organism evidence="2 4">
    <name type="scientific">Curtobacterium luteum</name>
    <dbReference type="NCBI Taxonomy" id="33881"/>
    <lineage>
        <taxon>Bacteria</taxon>
        <taxon>Bacillati</taxon>
        <taxon>Actinomycetota</taxon>
        <taxon>Actinomycetes</taxon>
        <taxon>Micrococcales</taxon>
        <taxon>Microbacteriaceae</taxon>
        <taxon>Curtobacterium</taxon>
    </lineage>
</organism>
<evidence type="ECO:0000313" key="4">
    <source>
        <dbReference type="Proteomes" id="UP000648535"/>
    </source>
</evidence>
<evidence type="ECO:0000256" key="1">
    <source>
        <dbReference type="SAM" id="MobiDB-lite"/>
    </source>
</evidence>
<proteinExistence type="predicted"/>
<evidence type="ECO:0000313" key="5">
    <source>
        <dbReference type="Proteomes" id="UP000746584"/>
    </source>
</evidence>
<gene>
    <name evidence="2" type="ORF">GCM10009769_30260</name>
    <name evidence="3" type="ORF">JOE58_001875</name>
</gene>
<sequence length="58" mass="6631">MRNRIILVGLVVLFGFWLGARANRPVVKGSKAETARRALADRRARKRRKALKRRFGLG</sequence>
<accession>A0A8H9GE99</accession>
<feature type="region of interest" description="Disordered" evidence="1">
    <location>
        <begin position="37"/>
        <end position="58"/>
    </location>
</feature>
<dbReference type="AlphaFoldDB" id="A0A8H9GE99"/>
<reference evidence="2" key="1">
    <citation type="journal article" date="2014" name="Int. J. Syst. Evol. Microbiol.">
        <title>Complete genome sequence of Corynebacterium casei LMG S-19264T (=DSM 44701T), isolated from a smear-ripened cheese.</title>
        <authorList>
            <consortium name="US DOE Joint Genome Institute (JGI-PGF)"/>
            <person name="Walter F."/>
            <person name="Albersmeier A."/>
            <person name="Kalinowski J."/>
            <person name="Ruckert C."/>
        </authorList>
    </citation>
    <scope>NUCLEOTIDE SEQUENCE</scope>
    <source>
        <strain evidence="2">JCM 1480</strain>
    </source>
</reference>
<dbReference type="Proteomes" id="UP000648535">
    <property type="component" value="Unassembled WGS sequence"/>
</dbReference>
<dbReference type="EMBL" id="JAFBCG010000001">
    <property type="protein sequence ID" value="MBM7802624.1"/>
    <property type="molecule type" value="Genomic_DNA"/>
</dbReference>
<reference evidence="2" key="2">
    <citation type="submission" date="2020-09" db="EMBL/GenBank/DDBJ databases">
        <authorList>
            <person name="Sun Q."/>
            <person name="Ohkuma M."/>
        </authorList>
    </citation>
    <scope>NUCLEOTIDE SEQUENCE</scope>
    <source>
        <strain evidence="2">JCM 1480</strain>
    </source>
</reference>